<gene>
    <name evidence="2" type="ORF">FZC81_21235</name>
    <name evidence="1" type="ORF">G5638_08440</name>
</gene>
<dbReference type="Gene3D" id="1.10.10.1920">
    <property type="match status" value="1"/>
</dbReference>
<proteinExistence type="predicted"/>
<evidence type="ECO:0000313" key="3">
    <source>
        <dbReference type="Proteomes" id="UP000322612"/>
    </source>
</evidence>
<dbReference type="InterPro" id="IPR048532">
    <property type="entry name" value="ea8_5-like_sf"/>
</dbReference>
<dbReference type="InterPro" id="IPR048531">
    <property type="entry name" value="ea8_5-like"/>
</dbReference>
<organism evidence="1">
    <name type="scientific">Enterobacter hormaechei</name>
    <dbReference type="NCBI Taxonomy" id="158836"/>
    <lineage>
        <taxon>Bacteria</taxon>
        <taxon>Pseudomonadati</taxon>
        <taxon>Pseudomonadota</taxon>
        <taxon>Gammaproteobacteria</taxon>
        <taxon>Enterobacterales</taxon>
        <taxon>Enterobacteriaceae</taxon>
        <taxon>Enterobacter</taxon>
        <taxon>Enterobacter cloacae complex</taxon>
    </lineage>
</organism>
<dbReference type="EMBL" id="VTDZ01000123">
    <property type="protein sequence ID" value="TYS06773.1"/>
    <property type="molecule type" value="Genomic_DNA"/>
</dbReference>
<dbReference type="EMBL" id="JAAJSZ010000003">
    <property type="protein sequence ID" value="NGE59168.1"/>
    <property type="molecule type" value="Genomic_DNA"/>
</dbReference>
<reference evidence="2 3" key="1">
    <citation type="submission" date="2019-08" db="EMBL/GenBank/DDBJ databases">
        <title>Whole genome sequence analysis of bacterial isolates in patients.</title>
        <authorList>
            <person name="Jeong K.C."/>
        </authorList>
    </citation>
    <scope>NUCLEOTIDE SEQUENCE [LARGE SCALE GENOMIC DNA]</scope>
    <source>
        <strain evidence="2 3">KCJ3K342</strain>
    </source>
</reference>
<reference evidence="1" key="2">
    <citation type="submission" date="2020-02" db="EMBL/GenBank/DDBJ databases">
        <title>WGS of Carbapenem-Resistant Entrobacteriaceae.</title>
        <authorList>
            <person name="Tokajian S."/>
            <person name="El Chaar M."/>
            <person name="El Khoury M."/>
        </authorList>
    </citation>
    <scope>NUCLEOTIDE SEQUENCE</scope>
    <source>
        <strain evidence="1">EHM_24</strain>
    </source>
</reference>
<name>A0A6G4LFK9_9ENTR</name>
<evidence type="ECO:0008006" key="4">
    <source>
        <dbReference type="Google" id="ProtNLM"/>
    </source>
</evidence>
<comment type="caution">
    <text evidence="1">The sequence shown here is derived from an EMBL/GenBank/DDBJ whole genome shotgun (WGS) entry which is preliminary data.</text>
</comment>
<accession>A0A6G4LFK9</accession>
<evidence type="ECO:0000313" key="1">
    <source>
        <dbReference type="EMBL" id="NGE59168.1"/>
    </source>
</evidence>
<sequence>MSIDQLCMKQECWALEMLGRVGALTQCPHHEGAYVDEGVDEANIYKYAAGAYKKSNGGHPFENFKEMTDAVKGAYEEHGGNDVCPLCFKRVDD</sequence>
<dbReference type="AlphaFoldDB" id="A0A6G4LFK9"/>
<evidence type="ECO:0000313" key="2">
    <source>
        <dbReference type="EMBL" id="TYS06773.1"/>
    </source>
</evidence>
<dbReference type="RefSeq" id="WP_023330682.1">
    <property type="nucleotide sequence ID" value="NZ_CAYQIB010000006.1"/>
</dbReference>
<dbReference type="Pfam" id="PF20735">
    <property type="entry name" value="Lambda_ea8_5"/>
    <property type="match status" value="1"/>
</dbReference>
<dbReference type="Proteomes" id="UP000322612">
    <property type="component" value="Unassembled WGS sequence"/>
</dbReference>
<protein>
    <recommendedName>
        <fullName evidence="4">Ea8.5</fullName>
    </recommendedName>
</protein>